<protein>
    <submittedName>
        <fullName evidence="2">Uncharacterized protein</fullName>
    </submittedName>
</protein>
<organism evidence="2 3">
    <name type="scientific">Staphylococcus pseudintermedius</name>
    <dbReference type="NCBI Taxonomy" id="283734"/>
    <lineage>
        <taxon>Bacteria</taxon>
        <taxon>Bacillati</taxon>
        <taxon>Bacillota</taxon>
        <taxon>Bacilli</taxon>
        <taxon>Bacillales</taxon>
        <taxon>Staphylococcaceae</taxon>
        <taxon>Staphylococcus</taxon>
        <taxon>Staphylococcus intermedius group</taxon>
    </lineage>
</organism>
<feature type="non-terminal residue" evidence="2">
    <location>
        <position position="1"/>
    </location>
</feature>
<feature type="transmembrane region" description="Helical" evidence="1">
    <location>
        <begin position="21"/>
        <end position="43"/>
    </location>
</feature>
<gene>
    <name evidence="2" type="ORF">DD902_17135</name>
</gene>
<proteinExistence type="predicted"/>
<name>A0A317YMG7_STAPS</name>
<accession>A0A317YMG7</accession>
<dbReference type="Proteomes" id="UP000246800">
    <property type="component" value="Unassembled WGS sequence"/>
</dbReference>
<comment type="caution">
    <text evidence="2">The sequence shown here is derived from an EMBL/GenBank/DDBJ whole genome shotgun (WGS) entry which is preliminary data.</text>
</comment>
<keyword evidence="1" id="KW-0472">Membrane</keyword>
<keyword evidence="1" id="KW-1133">Transmembrane helix</keyword>
<dbReference type="EMBL" id="QEIT01000975">
    <property type="protein sequence ID" value="PWZ64707.1"/>
    <property type="molecule type" value="Genomic_DNA"/>
</dbReference>
<keyword evidence="1" id="KW-0812">Transmembrane</keyword>
<dbReference type="AlphaFoldDB" id="A0A317YMG7"/>
<evidence type="ECO:0000313" key="3">
    <source>
        <dbReference type="Proteomes" id="UP000246800"/>
    </source>
</evidence>
<evidence type="ECO:0000256" key="1">
    <source>
        <dbReference type="SAM" id="Phobius"/>
    </source>
</evidence>
<sequence length="60" mass="7220">INMINIKAITVTIDFKRMLYLLLYIYLYDFIYKLLICICINTFDFQILTIIVIQNNPLLE</sequence>
<reference evidence="2 3" key="1">
    <citation type="journal article" date="2018" name="Vet. Microbiol.">
        <title>Clonal diversity and geographic distribution of methicillin-resistant Staphylococcus pseudintermedius from Australian animals: Discovery of novel sequence types.</title>
        <authorList>
            <person name="Worthing K.A."/>
            <person name="Abraham S."/>
            <person name="Coombs G.W."/>
            <person name="Pang S."/>
            <person name="Saputra S."/>
            <person name="Jordan D."/>
            <person name="Trott D.J."/>
            <person name="Norris J.M."/>
        </authorList>
    </citation>
    <scope>NUCLEOTIDE SEQUENCE [LARGE SCALE GENOMIC DNA]</scope>
    <source>
        <strain evidence="2 3">ST525 1</strain>
    </source>
</reference>
<evidence type="ECO:0000313" key="2">
    <source>
        <dbReference type="EMBL" id="PWZ64707.1"/>
    </source>
</evidence>